<dbReference type="GO" id="GO:0016758">
    <property type="term" value="F:hexosyltransferase activity"/>
    <property type="evidence" value="ECO:0007669"/>
    <property type="project" value="UniProtKB-ARBA"/>
</dbReference>
<evidence type="ECO:0000259" key="1">
    <source>
        <dbReference type="Pfam" id="PF00535"/>
    </source>
</evidence>
<evidence type="ECO:0000313" key="3">
    <source>
        <dbReference type="Proteomes" id="UP000294697"/>
    </source>
</evidence>
<protein>
    <submittedName>
        <fullName evidence="2">Rhamnosyltransferase</fullName>
    </submittedName>
</protein>
<proteinExistence type="predicted"/>
<dbReference type="InterPro" id="IPR001173">
    <property type="entry name" value="Glyco_trans_2-like"/>
</dbReference>
<sequence length="307" mass="36380">MSEINILMATYNGEKYISEQIDSIINQTYNNWELLIRDDNSTDKTKNIIKNYAKRDERIRVLEDDLGNVGVAKNFEILLKQSNLDYIMFSDQDDVWMKNKIEILFERIKKCEAKYSDEIPLLVHSDSYITDEHLYVVEDNFIGEKGMNKGLNNIIFSPLVQGSSMMINSNLKRYILPFPKNINIHDHYISIVNEIVGKRLYINKPLMYYRQHSSNEIGVNKNYLNKLKKVLKSDFELTTKKTRKMMDFIYNNFHEKLTNKQKKIIKAFFLITNSNYRFKKAYYILKYKFKTKDGILALIIKVLLKNK</sequence>
<feature type="domain" description="Glycosyltransferase 2-like" evidence="1">
    <location>
        <begin position="6"/>
        <end position="110"/>
    </location>
</feature>
<dbReference type="OrthoDB" id="9802649at2"/>
<dbReference type="Proteomes" id="UP000294697">
    <property type="component" value="Unassembled WGS sequence"/>
</dbReference>
<name>A0A4R7ZAK3_9FIRM</name>
<dbReference type="InterPro" id="IPR029044">
    <property type="entry name" value="Nucleotide-diphossugar_trans"/>
</dbReference>
<dbReference type="RefSeq" id="WP_111570786.1">
    <property type="nucleotide sequence ID" value="NZ_QLME01000001.1"/>
</dbReference>
<evidence type="ECO:0000313" key="2">
    <source>
        <dbReference type="EMBL" id="TDW05463.1"/>
    </source>
</evidence>
<gene>
    <name evidence="2" type="ORF">C8C77_10774</name>
</gene>
<dbReference type="PANTHER" id="PTHR22916">
    <property type="entry name" value="GLYCOSYLTRANSFERASE"/>
    <property type="match status" value="1"/>
</dbReference>
<dbReference type="SUPFAM" id="SSF53448">
    <property type="entry name" value="Nucleotide-diphospho-sugar transferases"/>
    <property type="match status" value="1"/>
</dbReference>
<dbReference type="PANTHER" id="PTHR22916:SF3">
    <property type="entry name" value="UDP-GLCNAC:BETAGAL BETA-1,3-N-ACETYLGLUCOSAMINYLTRANSFERASE-LIKE PROTEIN 1"/>
    <property type="match status" value="1"/>
</dbReference>
<comment type="caution">
    <text evidence="2">The sequence shown here is derived from an EMBL/GenBank/DDBJ whole genome shotgun (WGS) entry which is preliminary data.</text>
</comment>
<accession>A0A4R7ZAK3</accession>
<dbReference type="EMBL" id="SODA01000007">
    <property type="protein sequence ID" value="TDW05463.1"/>
    <property type="molecule type" value="Genomic_DNA"/>
</dbReference>
<organism evidence="2 3">
    <name type="scientific">Halanaerobium saccharolyticum</name>
    <dbReference type="NCBI Taxonomy" id="43595"/>
    <lineage>
        <taxon>Bacteria</taxon>
        <taxon>Bacillati</taxon>
        <taxon>Bacillota</taxon>
        <taxon>Clostridia</taxon>
        <taxon>Halanaerobiales</taxon>
        <taxon>Halanaerobiaceae</taxon>
        <taxon>Halanaerobium</taxon>
    </lineage>
</organism>
<dbReference type="AlphaFoldDB" id="A0A4R7ZAK3"/>
<keyword evidence="2" id="KW-0808">Transferase</keyword>
<dbReference type="Gene3D" id="3.90.550.10">
    <property type="entry name" value="Spore Coat Polysaccharide Biosynthesis Protein SpsA, Chain A"/>
    <property type="match status" value="1"/>
</dbReference>
<reference evidence="2 3" key="1">
    <citation type="submission" date="2019-03" db="EMBL/GenBank/DDBJ databases">
        <title>Subsurface microbial communities from deep shales in Ohio and West Virginia, USA.</title>
        <authorList>
            <person name="Wrighton K."/>
        </authorList>
    </citation>
    <scope>NUCLEOTIDE SEQUENCE [LARGE SCALE GENOMIC DNA]</scope>
    <source>
        <strain evidence="2 3">MSL9.2</strain>
    </source>
</reference>
<dbReference type="CDD" id="cd04196">
    <property type="entry name" value="GT_2_like_d"/>
    <property type="match status" value="1"/>
</dbReference>
<dbReference type="Pfam" id="PF00535">
    <property type="entry name" value="Glycos_transf_2"/>
    <property type="match status" value="1"/>
</dbReference>